<dbReference type="Proteomes" id="UP000249340">
    <property type="component" value="Chromosome"/>
</dbReference>
<dbReference type="InterPro" id="IPR051797">
    <property type="entry name" value="TrmB-like"/>
</dbReference>
<reference evidence="2" key="1">
    <citation type="submission" date="2018-07" db="EMBL/GenBank/DDBJ databases">
        <title>Streptacidiphilus bronchialis DSM 106435 chromosome.</title>
        <authorList>
            <person name="Batra D."/>
            <person name="Gulvik C.A."/>
        </authorList>
    </citation>
    <scope>NUCLEOTIDE SEQUENCE [LARGE SCALE GENOMIC DNA]</scope>
    <source>
        <strain evidence="2">DSM 106435</strain>
    </source>
</reference>
<dbReference type="KEGG" id="stri:C7M71_014380"/>
<dbReference type="EMBL" id="CP031264">
    <property type="protein sequence ID" value="AXI78443.1"/>
    <property type="molecule type" value="Genomic_DNA"/>
</dbReference>
<dbReference type="PANTHER" id="PTHR34293:SF1">
    <property type="entry name" value="HTH-TYPE TRANSCRIPTIONAL REGULATOR TRMBL2"/>
    <property type="match status" value="1"/>
</dbReference>
<proteinExistence type="predicted"/>
<dbReference type="RefSeq" id="WP_111489837.1">
    <property type="nucleotide sequence ID" value="NZ_CP031264.1"/>
</dbReference>
<dbReference type="InterPro" id="IPR036388">
    <property type="entry name" value="WH-like_DNA-bd_sf"/>
</dbReference>
<dbReference type="GO" id="GO:0006355">
    <property type="term" value="P:regulation of DNA-templated transcription"/>
    <property type="evidence" value="ECO:0007669"/>
    <property type="project" value="InterPro"/>
</dbReference>
<evidence type="ECO:0000313" key="1">
    <source>
        <dbReference type="EMBL" id="AXI78443.1"/>
    </source>
</evidence>
<dbReference type="Gene3D" id="1.10.10.10">
    <property type="entry name" value="Winged helix-like DNA-binding domain superfamily/Winged helix DNA-binding domain"/>
    <property type="match status" value="1"/>
</dbReference>
<name>A0A345SXI8_9ACTN</name>
<dbReference type="Pfam" id="PF13384">
    <property type="entry name" value="HTH_23"/>
    <property type="match status" value="1"/>
</dbReference>
<protein>
    <submittedName>
        <fullName evidence="1">Uncharacterized protein</fullName>
    </submittedName>
</protein>
<dbReference type="OrthoDB" id="3847827at2"/>
<gene>
    <name evidence="1" type="ORF">C7M71_014380</name>
</gene>
<sequence>MSSSDESGLRAHQVGSLSSDAEKLYLRALQSEGRLVSSHCAEDPDSPEGRALRELQAMGLLVPDTEQQGVLVAVDPRQLAVSLSASWQREALDLLSRSVALPDELHQLSEAYEAISRHSQSGGAIEYVRGTVEINQRLLLLSRDSSREVLTAQPGGGRRQRTMAAARDRDSEVLRRGVSRRTIYQPSARYSAPTRQYADSMTRAGGEVRTLNEPFLRLMIFDQRVGVIPVTGGAPNDAAAFIEDEAVVGYLVNVFESLWERAIPFLGTVQVPPQVVSGLRQQILRFMAQGVGHRVIARRLGLSERTLARHIAEMREEYGVETLFQLGWKAAQSNWRITEDGPDDSL</sequence>
<keyword evidence="2" id="KW-1185">Reference proteome</keyword>
<organism evidence="1 2">
    <name type="scientific">Peterkaempfera bronchialis</name>
    <dbReference type="NCBI Taxonomy" id="2126346"/>
    <lineage>
        <taxon>Bacteria</taxon>
        <taxon>Bacillati</taxon>
        <taxon>Actinomycetota</taxon>
        <taxon>Actinomycetes</taxon>
        <taxon>Kitasatosporales</taxon>
        <taxon>Streptomycetaceae</taxon>
        <taxon>Peterkaempfera</taxon>
    </lineage>
</organism>
<dbReference type="GO" id="GO:0003677">
    <property type="term" value="F:DNA binding"/>
    <property type="evidence" value="ECO:0007669"/>
    <property type="project" value="InterPro"/>
</dbReference>
<evidence type="ECO:0000313" key="2">
    <source>
        <dbReference type="Proteomes" id="UP000249340"/>
    </source>
</evidence>
<dbReference type="SUPFAM" id="SSF46894">
    <property type="entry name" value="C-terminal effector domain of the bipartite response regulators"/>
    <property type="match status" value="1"/>
</dbReference>
<dbReference type="InterPro" id="IPR016032">
    <property type="entry name" value="Sig_transdc_resp-reg_C-effctor"/>
</dbReference>
<dbReference type="AlphaFoldDB" id="A0A345SXI8"/>
<dbReference type="PANTHER" id="PTHR34293">
    <property type="entry name" value="HTH-TYPE TRANSCRIPTIONAL REGULATOR TRMBL2"/>
    <property type="match status" value="1"/>
</dbReference>
<accession>A0A345SXI8</accession>